<accession>A0ABP1AMF6</accession>
<feature type="non-terminal residue" evidence="1">
    <location>
        <position position="133"/>
    </location>
</feature>
<keyword evidence="2" id="KW-1185">Reference proteome</keyword>
<protein>
    <submittedName>
        <fullName evidence="1">Uncharacterized protein</fullName>
    </submittedName>
</protein>
<organism evidence="1 2">
    <name type="scientific">Sphagnum jensenii</name>
    <dbReference type="NCBI Taxonomy" id="128206"/>
    <lineage>
        <taxon>Eukaryota</taxon>
        <taxon>Viridiplantae</taxon>
        <taxon>Streptophyta</taxon>
        <taxon>Embryophyta</taxon>
        <taxon>Bryophyta</taxon>
        <taxon>Sphagnophytina</taxon>
        <taxon>Sphagnopsida</taxon>
        <taxon>Sphagnales</taxon>
        <taxon>Sphagnaceae</taxon>
        <taxon>Sphagnum</taxon>
    </lineage>
</organism>
<gene>
    <name evidence="1" type="ORF">CSSPJE1EN2_LOCUS6735</name>
</gene>
<evidence type="ECO:0000313" key="1">
    <source>
        <dbReference type="EMBL" id="CAK9863740.1"/>
    </source>
</evidence>
<feature type="non-terminal residue" evidence="1">
    <location>
        <position position="1"/>
    </location>
</feature>
<dbReference type="Proteomes" id="UP001497522">
    <property type="component" value="Chromosome 14"/>
</dbReference>
<evidence type="ECO:0000313" key="2">
    <source>
        <dbReference type="Proteomes" id="UP001497522"/>
    </source>
</evidence>
<dbReference type="EMBL" id="OZ023715">
    <property type="protein sequence ID" value="CAK9863740.1"/>
    <property type="molecule type" value="Genomic_DNA"/>
</dbReference>
<sequence length="133" mass="15114">MVSFVHSWGRVGPIQFCFAKLWEATWESHQGFYAGKKKAIQQLAIKMHDFSIYEQSQAHDRLETAVPRLLFLLSGRKLYRSCCCCCCTLNCAFIFPLSRKVLGRKNECQGRRISDYFPSSSTATALLPVSASH</sequence>
<name>A0ABP1AMF6_9BRYO</name>
<reference evidence="1" key="1">
    <citation type="submission" date="2024-03" db="EMBL/GenBank/DDBJ databases">
        <authorList>
            <consortium name="ELIXIR-Norway"/>
            <consortium name="Elixir Norway"/>
        </authorList>
    </citation>
    <scope>NUCLEOTIDE SEQUENCE</scope>
</reference>
<proteinExistence type="predicted"/>